<sequence>MAQAMSPHKLLGFLEKENQDKFEEKFFNSLKEIIESPEEAEKKISTLRDTQLGKIEYDYVMQRANPRAGPNELSDYIDVKFITVIKKISSYVKAIKSKVDSLYLVRSTDTEILDEEIQSVKPLLIEKNKKSDNISKNNDEENKKDINVFATYNPSRATPNKKNFDVFATYGPEAASSISENNKVLFLNQKREANFPAIKKLGDGNSFQQLKTFQQLKNVPNYAQRFQTMPFPQRVDNVPNFARRLQTMRSPQ</sequence>
<gene>
    <name evidence="1" type="ORF">HE1_01129</name>
</gene>
<organism evidence="1 2">
    <name type="scientific">Holospora elegans E1</name>
    <dbReference type="NCBI Taxonomy" id="1427503"/>
    <lineage>
        <taxon>Bacteria</taxon>
        <taxon>Pseudomonadati</taxon>
        <taxon>Pseudomonadota</taxon>
        <taxon>Alphaproteobacteria</taxon>
        <taxon>Holosporales</taxon>
        <taxon>Holosporaceae</taxon>
        <taxon>Holospora</taxon>
    </lineage>
</organism>
<proteinExistence type="predicted"/>
<protein>
    <submittedName>
        <fullName evidence="1">Uncharacterized protein</fullName>
    </submittedName>
</protein>
<evidence type="ECO:0000313" key="1">
    <source>
        <dbReference type="EMBL" id="GAJ46788.1"/>
    </source>
</evidence>
<comment type="caution">
    <text evidence="1">The sequence shown here is derived from an EMBL/GenBank/DDBJ whole genome shotgun (WGS) entry which is preliminary data.</text>
</comment>
<dbReference type="STRING" id="1427503.HE1_01129"/>
<accession>A0A023E028</accession>
<dbReference type="AlphaFoldDB" id="A0A023E028"/>
<dbReference type="EMBL" id="BAUP01000140">
    <property type="protein sequence ID" value="GAJ46788.1"/>
    <property type="molecule type" value="Genomic_DNA"/>
</dbReference>
<keyword evidence="2" id="KW-1185">Reference proteome</keyword>
<dbReference type="Proteomes" id="UP000024842">
    <property type="component" value="Unassembled WGS sequence"/>
</dbReference>
<evidence type="ECO:0000313" key="2">
    <source>
        <dbReference type="Proteomes" id="UP000024842"/>
    </source>
</evidence>
<reference evidence="1 2" key="1">
    <citation type="journal article" date="2014" name="FEMS Microbiol. Lett.">
        <title>Draft genome sequences of three Holospora species (Holospora obtusa, Holospora undulata, and Holospora elegans), endonuclear symbiotic bacteria of the ciliate Paramecium caudatum.</title>
        <authorList>
            <person name="Dohra H."/>
            <person name="Tanaka K."/>
            <person name="Suzuki T."/>
            <person name="Fujishima M."/>
            <person name="Suzuki H."/>
        </authorList>
    </citation>
    <scope>NUCLEOTIDE SEQUENCE [LARGE SCALE GENOMIC DNA]</scope>
    <source>
        <strain evidence="1 2">E1</strain>
    </source>
</reference>
<name>A0A023E028_9PROT</name>